<dbReference type="EMBL" id="CP081674">
    <property type="protein sequence ID" value="QZH69439.1"/>
    <property type="molecule type" value="Genomic_DNA"/>
</dbReference>
<geneLocation type="plasmid" evidence="1 2">
    <name>unnamed1</name>
</geneLocation>
<protein>
    <submittedName>
        <fullName evidence="1">Helix-turn-helix domain-containing protein</fullName>
    </submittedName>
</protein>
<keyword evidence="2" id="KW-1185">Reference proteome</keyword>
<reference evidence="1" key="1">
    <citation type="submission" date="2021-07" db="EMBL/GenBank/DDBJ databases">
        <title>Complete Genome Sequences of Mycobacterium farcinogenes Isolated from Clinical Specimens from Patients in Thailand.</title>
        <authorList>
            <person name="Sodsai P."/>
        </authorList>
    </citation>
    <scope>NUCLEOTIDE SEQUENCE</scope>
    <source>
        <strain evidence="1">BKK/CU-MFGFA-001</strain>
    </source>
</reference>
<dbReference type="Proteomes" id="UP000825598">
    <property type="component" value="Plasmid unnamed1"/>
</dbReference>
<sequence>MIETDDRAPAEQWYGRLWLLPDKRMIVYAGNGSTSSSHSHHAVQLVVALDGEITLSLGETTRRLWSAIIPRDTEHAVDIEGPALVIWLDPHSETGHLLDSWADDLQGQELGLTLAHLDLADPDIDVVHLVDSILEKLDATPDKLPEISPRVQRALTYLDQELSNSPTLVEAAARAAVSSSRLTHLFTREVGIPFRRYALWLRLLRAVECVADGHDLTRAAADAGFSDSAHLSRTFRSTFGLPPSAMLILEIARVALATGEE</sequence>
<proteinExistence type="predicted"/>
<evidence type="ECO:0000313" key="2">
    <source>
        <dbReference type="Proteomes" id="UP000825598"/>
    </source>
</evidence>
<gene>
    <name evidence="1" type="ORF">K6L26_30355</name>
</gene>
<accession>A0ACD1FQS8</accession>
<organism evidence="1 2">
    <name type="scientific">Mycolicibacterium farcinogenes</name>
    <name type="common">Mycobacterium farcinogenes</name>
    <dbReference type="NCBI Taxonomy" id="1802"/>
    <lineage>
        <taxon>Bacteria</taxon>
        <taxon>Bacillati</taxon>
        <taxon>Actinomycetota</taxon>
        <taxon>Actinomycetes</taxon>
        <taxon>Mycobacteriales</taxon>
        <taxon>Mycobacteriaceae</taxon>
        <taxon>Mycolicibacterium</taxon>
    </lineage>
</organism>
<name>A0ACD1FQS8_MYCFR</name>
<keyword evidence="1" id="KW-0614">Plasmid</keyword>
<evidence type="ECO:0000313" key="1">
    <source>
        <dbReference type="EMBL" id="QZH69439.1"/>
    </source>
</evidence>